<feature type="compositionally biased region" description="Gly residues" evidence="1">
    <location>
        <begin position="92"/>
        <end position="104"/>
    </location>
</feature>
<reference evidence="2 3" key="1">
    <citation type="journal article" date="2018" name="Sci. Rep.">
        <title>Comparative analysis of the Pocillopora damicornis genome highlights role of immune system in coral evolution.</title>
        <authorList>
            <person name="Cunning R."/>
            <person name="Bay R.A."/>
            <person name="Gillette P."/>
            <person name="Baker A.C."/>
            <person name="Traylor-Knowles N."/>
        </authorList>
    </citation>
    <scope>NUCLEOTIDE SEQUENCE [LARGE SCALE GENOMIC DNA]</scope>
    <source>
        <strain evidence="2">RSMAS</strain>
        <tissue evidence="2">Whole animal</tissue>
    </source>
</reference>
<gene>
    <name evidence="2" type="ORF">pdam_00018396</name>
</gene>
<sequence>MDYFLYLSIEKNYDMAIKCVAETITDLLLQPEPLTHENIYLCLEMATENICQVDLARGGGGGGGEGGGGGGGNGGDGGDEGGDKGSDEGGDEGSGSGQVVGGGDDNILVAFPLFN</sequence>
<protein>
    <submittedName>
        <fullName evidence="2">Uncharacterized protein</fullName>
    </submittedName>
</protein>
<dbReference type="Proteomes" id="UP000275408">
    <property type="component" value="Unassembled WGS sequence"/>
</dbReference>
<evidence type="ECO:0000313" key="3">
    <source>
        <dbReference type="Proteomes" id="UP000275408"/>
    </source>
</evidence>
<name>A0A3M6ULZ1_POCDA</name>
<dbReference type="EMBL" id="RCHS01001275">
    <property type="protein sequence ID" value="RMX54368.1"/>
    <property type="molecule type" value="Genomic_DNA"/>
</dbReference>
<dbReference type="AlphaFoldDB" id="A0A3M6ULZ1"/>
<organism evidence="2 3">
    <name type="scientific">Pocillopora damicornis</name>
    <name type="common">Cauliflower coral</name>
    <name type="synonym">Millepora damicornis</name>
    <dbReference type="NCBI Taxonomy" id="46731"/>
    <lineage>
        <taxon>Eukaryota</taxon>
        <taxon>Metazoa</taxon>
        <taxon>Cnidaria</taxon>
        <taxon>Anthozoa</taxon>
        <taxon>Hexacorallia</taxon>
        <taxon>Scleractinia</taxon>
        <taxon>Astrocoeniina</taxon>
        <taxon>Pocilloporidae</taxon>
        <taxon>Pocillopora</taxon>
    </lineage>
</organism>
<proteinExistence type="predicted"/>
<keyword evidence="3" id="KW-1185">Reference proteome</keyword>
<comment type="caution">
    <text evidence="2">The sequence shown here is derived from an EMBL/GenBank/DDBJ whole genome shotgun (WGS) entry which is preliminary data.</text>
</comment>
<evidence type="ECO:0000256" key="1">
    <source>
        <dbReference type="SAM" id="MobiDB-lite"/>
    </source>
</evidence>
<feature type="region of interest" description="Disordered" evidence="1">
    <location>
        <begin position="61"/>
        <end position="105"/>
    </location>
</feature>
<evidence type="ECO:0000313" key="2">
    <source>
        <dbReference type="EMBL" id="RMX54368.1"/>
    </source>
</evidence>
<accession>A0A3M6ULZ1</accession>
<feature type="compositionally biased region" description="Gly residues" evidence="1">
    <location>
        <begin position="61"/>
        <end position="76"/>
    </location>
</feature>